<evidence type="ECO:0000313" key="2">
    <source>
        <dbReference type="Proteomes" id="UP000001883"/>
    </source>
</evidence>
<dbReference type="AlphaFoldDB" id="D2NQZ5"/>
<reference evidence="1 2" key="2">
    <citation type="journal article" date="2010" name="J Osaka Dent Univ">
        <title>Isolation and identification of Rothia mucilaginosa from persistent apical periodontitis lesions.</title>
        <authorList>
            <person name="Yamane K."/>
            <person name="Yoshida M."/>
            <person name="Fujihira T."/>
            <person name="Baba T."/>
            <person name="Tsuji N."/>
            <person name="Hayashi H."/>
            <person name="Sugimori C."/>
            <person name="Yamanaka T."/>
            <person name="Mashimo C."/>
            <person name="Nambu T."/>
            <person name="Kawai H."/>
            <person name="Fukushima H."/>
        </authorList>
    </citation>
    <scope>NUCLEOTIDE SEQUENCE [LARGE SCALE GENOMIC DNA]</scope>
    <source>
        <strain evidence="1 2">DY-18</strain>
    </source>
</reference>
<reference evidence="2" key="1">
    <citation type="submission" date="2009-07" db="EMBL/GenBank/DDBJ databases">
        <title>Complete genome sequence of Rothia mucilaginosa DJ.</title>
        <authorList>
            <person name="Yamane K."/>
            <person name="Nambu T."/>
            <person name="Mashimo C."/>
            <person name="Sugimori C."/>
            <person name="Yamanaka T."/>
            <person name="Leung K."/>
            <person name="Fukushima H."/>
        </authorList>
    </citation>
    <scope>NUCLEOTIDE SEQUENCE [LARGE SCALE GENOMIC DNA]</scope>
    <source>
        <strain evidence="2">DY-18</strain>
    </source>
</reference>
<accession>D2NQZ5</accession>
<sequence length="105" mass="11296">MVGLEDLNQRVKSLFSTFALSAQDNNVAVLCTQGHQGQNRCSVHSLICGLTLSSDGHLNGEVASCLSEDSCRTCVQANTACNSGFALCHYVSPLIKEPKIYQSLF</sequence>
<dbReference type="EMBL" id="AP011540">
    <property type="protein sequence ID" value="BAI64071.1"/>
    <property type="molecule type" value="Genomic_DNA"/>
</dbReference>
<dbReference type="Proteomes" id="UP000001883">
    <property type="component" value="Chromosome"/>
</dbReference>
<dbReference type="GO" id="GO:0051301">
    <property type="term" value="P:cell division"/>
    <property type="evidence" value="ECO:0007669"/>
    <property type="project" value="UniProtKB-KW"/>
</dbReference>
<protein>
    <submittedName>
        <fullName evidence="1">Predicted ATPase involved in cell division</fullName>
    </submittedName>
</protein>
<reference evidence="1 2" key="3">
    <citation type="journal article" date="2010" name="Sequencing">
        <title>Complete Genome Sequence of Rothia mucilaginosa DY-18: A Clinical Isolate with Dense Meshwork-Like Structures from a Persistent Apical Periodontitis Lesion.</title>
        <authorList>
            <person name="Yamane K."/>
            <person name="Nambu T."/>
            <person name="Yamanaka T."/>
            <person name="Mashimo C."/>
            <person name="Sugimori C."/>
            <person name="Leung K.-P."/>
            <person name="Fukushima H."/>
        </authorList>
    </citation>
    <scope>NUCLEOTIDE SEQUENCE [LARGE SCALE GENOMIC DNA]</scope>
    <source>
        <strain evidence="1 2">DY-18</strain>
    </source>
</reference>
<keyword evidence="2" id="KW-1185">Reference proteome</keyword>
<gene>
    <name evidence="1" type="ordered locus">RMDY18_02390</name>
</gene>
<name>D2NQZ5_ROTMD</name>
<organism evidence="1 2">
    <name type="scientific">Rothia mucilaginosa (strain DY-18)</name>
    <name type="common">Stomatococcus mucilaginosus</name>
    <dbReference type="NCBI Taxonomy" id="680646"/>
    <lineage>
        <taxon>Bacteria</taxon>
        <taxon>Bacillati</taxon>
        <taxon>Actinomycetota</taxon>
        <taxon>Actinomycetes</taxon>
        <taxon>Micrococcales</taxon>
        <taxon>Micrococcaceae</taxon>
        <taxon>Rothia</taxon>
    </lineage>
</organism>
<keyword evidence="1" id="KW-0132">Cell division</keyword>
<proteinExistence type="predicted"/>
<dbReference type="KEGG" id="rmu:RMDY18_02390"/>
<keyword evidence="1" id="KW-0131">Cell cycle</keyword>
<evidence type="ECO:0000313" key="1">
    <source>
        <dbReference type="EMBL" id="BAI64071.1"/>
    </source>
</evidence>
<dbReference type="HOGENOM" id="CLU_2234579_0_0_11"/>